<evidence type="ECO:0000256" key="1">
    <source>
        <dbReference type="SAM" id="MobiDB-lite"/>
    </source>
</evidence>
<dbReference type="InterPro" id="IPR009057">
    <property type="entry name" value="Homeodomain-like_sf"/>
</dbReference>
<organism evidence="2 3">
    <name type="scientific">Rathayibacter iranicus</name>
    <dbReference type="NCBI Taxonomy" id="59737"/>
    <lineage>
        <taxon>Bacteria</taxon>
        <taxon>Bacillati</taxon>
        <taxon>Actinomycetota</taxon>
        <taxon>Actinomycetes</taxon>
        <taxon>Micrococcales</taxon>
        <taxon>Microbacteriaceae</taxon>
        <taxon>Rathayibacter</taxon>
    </lineage>
</organism>
<sequence>MARVALGQPNTMDTRTHTDTGEVDASSSVRRDDAGGPEAGAVVMRLRVRGEELGLIAIGQVRGVLTGEAPTDELLVEEGAAGDPDGRLRLWLTPGAWWLMVAAGKMVVVPKPYPEEFRRDVVAVARRSETPLAQVTKDFGISENSIMNWMKKAAIENGAKPGVTAAESTDVRRRLAATMVYGPP</sequence>
<protein>
    <recommendedName>
        <fullName evidence="4">Transposase</fullName>
    </recommendedName>
</protein>
<evidence type="ECO:0000313" key="2">
    <source>
        <dbReference type="EMBL" id="AZZ55761.1"/>
    </source>
</evidence>
<dbReference type="AlphaFoldDB" id="A0AAD1ACD3"/>
<proteinExistence type="predicted"/>
<dbReference type="EMBL" id="CP028130">
    <property type="protein sequence ID" value="AZZ55761.1"/>
    <property type="molecule type" value="Genomic_DNA"/>
</dbReference>
<dbReference type="KEGG" id="ria:C7V51_07650"/>
<dbReference type="SUPFAM" id="SSF46689">
    <property type="entry name" value="Homeodomain-like"/>
    <property type="match status" value="1"/>
</dbReference>
<dbReference type="Proteomes" id="UP000283946">
    <property type="component" value="Chromosome"/>
</dbReference>
<accession>A0AAD1ACD3</accession>
<feature type="region of interest" description="Disordered" evidence="1">
    <location>
        <begin position="1"/>
        <end position="36"/>
    </location>
</feature>
<dbReference type="Gene3D" id="1.10.10.60">
    <property type="entry name" value="Homeodomain-like"/>
    <property type="match status" value="1"/>
</dbReference>
<evidence type="ECO:0008006" key="4">
    <source>
        <dbReference type="Google" id="ProtNLM"/>
    </source>
</evidence>
<reference evidence="2 3" key="1">
    <citation type="submission" date="2018-03" db="EMBL/GenBank/DDBJ databases">
        <title>Bacteriophage NCPPB3778 and a type I-E CRISPR drive the evolution of the US Biological Select Agent, Rathayibacter toxicus.</title>
        <authorList>
            <person name="Davis E.W.II."/>
            <person name="Tabima J.F."/>
            <person name="Weisberg A.J."/>
            <person name="Dantas Lopes L."/>
            <person name="Wiseman M.S."/>
            <person name="Wiseman M.S."/>
            <person name="Pupko T."/>
            <person name="Belcher M.S."/>
            <person name="Sechler A.J."/>
            <person name="Tancos M.A."/>
            <person name="Schroeder B.K."/>
            <person name="Murray T.D."/>
            <person name="Luster D.G."/>
            <person name="Schneider W.L."/>
            <person name="Rogers E."/>
            <person name="Andreote F.D."/>
            <person name="Grunwald N.J."/>
            <person name="Putnam M.L."/>
            <person name="Chang J.H."/>
        </authorList>
    </citation>
    <scope>NUCLEOTIDE SEQUENCE [LARGE SCALE GENOMIC DNA]</scope>
    <source>
        <strain evidence="2 3">NCCPB 2253</strain>
    </source>
</reference>
<gene>
    <name evidence="2" type="ORF">C7V51_07650</name>
</gene>
<name>A0AAD1ACD3_9MICO</name>
<evidence type="ECO:0000313" key="3">
    <source>
        <dbReference type="Proteomes" id="UP000283946"/>
    </source>
</evidence>